<dbReference type="AlphaFoldDB" id="A0A3N9X556"/>
<evidence type="ECO:0000313" key="2">
    <source>
        <dbReference type="EMBL" id="RQX07999.1"/>
    </source>
</evidence>
<dbReference type="InterPro" id="IPR002575">
    <property type="entry name" value="Aminoglycoside_PTrfase"/>
</dbReference>
<dbReference type="Pfam" id="PF01636">
    <property type="entry name" value="APH"/>
    <property type="match status" value="1"/>
</dbReference>
<dbReference type="EMBL" id="QGSZ01000104">
    <property type="protein sequence ID" value="RQX07999.1"/>
    <property type="molecule type" value="Genomic_DNA"/>
</dbReference>
<organism evidence="2 3">
    <name type="scientific">Micromonospora inaquosa</name>
    <dbReference type="NCBI Taxonomy" id="2203716"/>
    <lineage>
        <taxon>Bacteria</taxon>
        <taxon>Bacillati</taxon>
        <taxon>Actinomycetota</taxon>
        <taxon>Actinomycetes</taxon>
        <taxon>Micromonosporales</taxon>
        <taxon>Micromonosporaceae</taxon>
        <taxon>Micromonospora</taxon>
    </lineage>
</organism>
<evidence type="ECO:0000313" key="3">
    <source>
        <dbReference type="Proteomes" id="UP000282312"/>
    </source>
</evidence>
<feature type="domain" description="Aminoglycoside phosphotransferase" evidence="1">
    <location>
        <begin position="145"/>
        <end position="210"/>
    </location>
</feature>
<dbReference type="InterPro" id="IPR011009">
    <property type="entry name" value="Kinase-like_dom_sf"/>
</dbReference>
<proteinExistence type="predicted"/>
<sequence length="332" mass="36177">MRSDWTALPESVTAAIAERVGGTFDVAQASSGDHAEIASTVRGPAGPIFIKAASGELSVRSLRYEVAVTRADRHPPAVLWQFESDGWLVVGTEHLAGPHPDLSPGSTDLNLLLAALKALQETPAPGETWFTPATRLGFAHPAMDGETLIHTDLNPANLIVTPLGLPIVDWAWATKAAAWVELALLVPWLIGSGHSAEQAEEWIAQLPAWTATDRQVLNDFASKNATKWAAKSRQNTERWVRDLAMWTGEWAHHRTDGHQPAREPQRGGTLSLMWAPATVKLLNQPAGPLGTANQFTQPGRSMAARTENQPRCSQSAPNVSHTYRKARYRQLR</sequence>
<dbReference type="Proteomes" id="UP000282312">
    <property type="component" value="Unassembled WGS sequence"/>
</dbReference>
<evidence type="ECO:0000259" key="1">
    <source>
        <dbReference type="Pfam" id="PF01636"/>
    </source>
</evidence>
<dbReference type="RefSeq" id="WP_124770848.1">
    <property type="nucleotide sequence ID" value="NZ_QGSZ01000104.1"/>
</dbReference>
<name>A0A3N9X556_9ACTN</name>
<keyword evidence="3" id="KW-1185">Reference proteome</keyword>
<accession>A0A3N9X556</accession>
<dbReference type="OrthoDB" id="2570531at2"/>
<reference evidence="2 3" key="1">
    <citation type="submission" date="2018-05" db="EMBL/GenBank/DDBJ databases">
        <title>Micromonospora from Atacama Desert.</title>
        <authorList>
            <person name="Carro L."/>
            <person name="Goodfellow M."/>
            <person name="Klenk H.-P."/>
        </authorList>
    </citation>
    <scope>NUCLEOTIDE SEQUENCE [LARGE SCALE GENOMIC DNA]</scope>
    <source>
        <strain evidence="2 3">LB39</strain>
    </source>
</reference>
<keyword evidence="2" id="KW-0808">Transferase</keyword>
<protein>
    <submittedName>
        <fullName evidence="2">Aminoglycoside phosphotransferase</fullName>
    </submittedName>
</protein>
<gene>
    <name evidence="2" type="ORF">DLJ59_02250</name>
</gene>
<dbReference type="GO" id="GO:0016740">
    <property type="term" value="F:transferase activity"/>
    <property type="evidence" value="ECO:0007669"/>
    <property type="project" value="UniProtKB-KW"/>
</dbReference>
<comment type="caution">
    <text evidence="2">The sequence shown here is derived from an EMBL/GenBank/DDBJ whole genome shotgun (WGS) entry which is preliminary data.</text>
</comment>
<dbReference type="SUPFAM" id="SSF56112">
    <property type="entry name" value="Protein kinase-like (PK-like)"/>
    <property type="match status" value="1"/>
</dbReference>